<evidence type="ECO:0000313" key="12">
    <source>
        <dbReference type="EMBL" id="PPJ53882.1"/>
    </source>
</evidence>
<dbReference type="GO" id="GO:0016887">
    <property type="term" value="F:ATP hydrolysis activity"/>
    <property type="evidence" value="ECO:0007669"/>
    <property type="project" value="InterPro"/>
</dbReference>
<feature type="compositionally biased region" description="Basic residues" evidence="10">
    <location>
        <begin position="222"/>
        <end position="235"/>
    </location>
</feature>
<comment type="similarity">
    <text evidence="3">Belongs to the AAA ATPase family.</text>
</comment>
<feature type="compositionally biased region" description="Polar residues" evidence="10">
    <location>
        <begin position="1530"/>
        <end position="1549"/>
    </location>
</feature>
<dbReference type="SMART" id="SM00382">
    <property type="entry name" value="AAA"/>
    <property type="match status" value="1"/>
</dbReference>
<dbReference type="SUPFAM" id="SSF52540">
    <property type="entry name" value="P-loop containing nucleoside triphosphate hydrolases"/>
    <property type="match status" value="2"/>
</dbReference>
<feature type="region of interest" description="Disordered" evidence="10">
    <location>
        <begin position="554"/>
        <end position="622"/>
    </location>
</feature>
<evidence type="ECO:0000256" key="8">
    <source>
        <dbReference type="ARBA" id="ARBA00023117"/>
    </source>
</evidence>
<feature type="compositionally biased region" description="Basic and acidic residues" evidence="10">
    <location>
        <begin position="48"/>
        <end position="65"/>
    </location>
</feature>
<dbReference type="InterPro" id="IPR036427">
    <property type="entry name" value="Bromodomain-like_sf"/>
</dbReference>
<dbReference type="Pfam" id="PF17862">
    <property type="entry name" value="AAA_lid_3"/>
    <property type="match status" value="1"/>
</dbReference>
<dbReference type="Pfam" id="PF00004">
    <property type="entry name" value="AAA"/>
    <property type="match status" value="1"/>
</dbReference>
<evidence type="ECO:0000256" key="3">
    <source>
        <dbReference type="ARBA" id="ARBA00006914"/>
    </source>
</evidence>
<dbReference type="InterPro" id="IPR027417">
    <property type="entry name" value="P-loop_NTPase"/>
</dbReference>
<dbReference type="GO" id="GO:0005524">
    <property type="term" value="F:ATP binding"/>
    <property type="evidence" value="ECO:0007669"/>
    <property type="project" value="UniProtKB-KW"/>
</dbReference>
<proteinExistence type="inferred from homology"/>
<dbReference type="InterPro" id="IPR003593">
    <property type="entry name" value="AAA+_ATPase"/>
</dbReference>
<dbReference type="InterPro" id="IPR003960">
    <property type="entry name" value="ATPase_AAA_CS"/>
</dbReference>
<dbReference type="FunFam" id="1.10.8.60:FF:000016">
    <property type="entry name" value="ATPase family AAA domain-containing protein 2B"/>
    <property type="match status" value="1"/>
</dbReference>
<evidence type="ECO:0000256" key="7">
    <source>
        <dbReference type="ARBA" id="ARBA00022840"/>
    </source>
</evidence>
<keyword evidence="13" id="KW-1185">Reference proteome</keyword>
<dbReference type="GO" id="GO:0006334">
    <property type="term" value="P:nucleosome assembly"/>
    <property type="evidence" value="ECO:0007669"/>
    <property type="project" value="TreeGrafter"/>
</dbReference>
<organism evidence="12 13">
    <name type="scientific">Cercospora berteroae</name>
    <dbReference type="NCBI Taxonomy" id="357750"/>
    <lineage>
        <taxon>Eukaryota</taxon>
        <taxon>Fungi</taxon>
        <taxon>Dikarya</taxon>
        <taxon>Ascomycota</taxon>
        <taxon>Pezizomycotina</taxon>
        <taxon>Dothideomycetes</taxon>
        <taxon>Dothideomycetidae</taxon>
        <taxon>Mycosphaerellales</taxon>
        <taxon>Mycosphaerellaceae</taxon>
        <taxon>Cercospora</taxon>
    </lineage>
</organism>
<feature type="compositionally biased region" description="Low complexity" evidence="10">
    <location>
        <begin position="1473"/>
        <end position="1490"/>
    </location>
</feature>
<gene>
    <name evidence="12" type="ORF">CBER1_04648</name>
</gene>
<evidence type="ECO:0000256" key="9">
    <source>
        <dbReference type="ARBA" id="ARBA00023242"/>
    </source>
</evidence>
<dbReference type="InterPro" id="IPR045199">
    <property type="entry name" value="ATAD2-like"/>
</dbReference>
<feature type="compositionally biased region" description="Basic and acidic residues" evidence="10">
    <location>
        <begin position="289"/>
        <end position="298"/>
    </location>
</feature>
<keyword evidence="9" id="KW-0539">Nucleus</keyword>
<feature type="region of interest" description="Disordered" evidence="10">
    <location>
        <begin position="1348"/>
        <end position="1584"/>
    </location>
</feature>
<evidence type="ECO:0000256" key="10">
    <source>
        <dbReference type="SAM" id="MobiDB-lite"/>
    </source>
</evidence>
<dbReference type="Proteomes" id="UP000237631">
    <property type="component" value="Unassembled WGS sequence"/>
</dbReference>
<dbReference type="OrthoDB" id="5421at2759"/>
<feature type="compositionally biased region" description="Acidic residues" evidence="10">
    <location>
        <begin position="66"/>
        <end position="80"/>
    </location>
</feature>
<evidence type="ECO:0000313" key="13">
    <source>
        <dbReference type="Proteomes" id="UP000237631"/>
    </source>
</evidence>
<feature type="compositionally biased region" description="Polar residues" evidence="10">
    <location>
        <begin position="1501"/>
        <end position="1510"/>
    </location>
</feature>
<feature type="compositionally biased region" description="Acidic residues" evidence="10">
    <location>
        <begin position="437"/>
        <end position="454"/>
    </location>
</feature>
<feature type="compositionally biased region" description="Acidic residues" evidence="10">
    <location>
        <begin position="323"/>
        <end position="333"/>
    </location>
</feature>
<dbReference type="STRING" id="357750.A0A2S6C2C1"/>
<evidence type="ECO:0000256" key="2">
    <source>
        <dbReference type="ARBA" id="ARBA00004286"/>
    </source>
</evidence>
<evidence type="ECO:0000256" key="5">
    <source>
        <dbReference type="ARBA" id="ARBA00022741"/>
    </source>
</evidence>
<evidence type="ECO:0000256" key="6">
    <source>
        <dbReference type="ARBA" id="ARBA00022801"/>
    </source>
</evidence>
<dbReference type="GO" id="GO:0042393">
    <property type="term" value="F:histone binding"/>
    <property type="evidence" value="ECO:0007669"/>
    <property type="project" value="UniProtKB-ARBA"/>
</dbReference>
<dbReference type="GO" id="GO:0140674">
    <property type="term" value="F:ATP-dependent histone chaperone activity"/>
    <property type="evidence" value="ECO:0007669"/>
    <property type="project" value="UniProtKB-ARBA"/>
</dbReference>
<dbReference type="PANTHER" id="PTHR23069:SF0">
    <property type="entry name" value="TAT-BINDING HOMOLOG 7"/>
    <property type="match status" value="1"/>
</dbReference>
<keyword evidence="4" id="KW-0158">Chromosome</keyword>
<dbReference type="Gene3D" id="3.40.50.300">
    <property type="entry name" value="P-loop containing nucleotide triphosphate hydrolases"/>
    <property type="match status" value="2"/>
</dbReference>
<dbReference type="EMBL" id="PNEN01000574">
    <property type="protein sequence ID" value="PPJ53882.1"/>
    <property type="molecule type" value="Genomic_DNA"/>
</dbReference>
<feature type="compositionally biased region" description="Low complexity" evidence="10">
    <location>
        <begin position="1449"/>
        <end position="1465"/>
    </location>
</feature>
<dbReference type="InterPro" id="IPR041569">
    <property type="entry name" value="AAA_lid_3"/>
</dbReference>
<dbReference type="GO" id="GO:0003682">
    <property type="term" value="F:chromatin binding"/>
    <property type="evidence" value="ECO:0007669"/>
    <property type="project" value="TreeGrafter"/>
</dbReference>
<evidence type="ECO:0000259" key="11">
    <source>
        <dbReference type="SMART" id="SM00382"/>
    </source>
</evidence>
<feature type="compositionally biased region" description="Basic residues" evidence="10">
    <location>
        <begin position="416"/>
        <end position="431"/>
    </location>
</feature>
<dbReference type="FunFam" id="3.40.50.300:FF:000061">
    <property type="entry name" value="ATPase family, AAA domain-containing 2"/>
    <property type="match status" value="1"/>
</dbReference>
<dbReference type="GO" id="GO:0045815">
    <property type="term" value="P:transcription initiation-coupled chromatin remodeling"/>
    <property type="evidence" value="ECO:0007669"/>
    <property type="project" value="TreeGrafter"/>
</dbReference>
<reference evidence="13" key="1">
    <citation type="journal article" date="2017" name="bioRxiv">
        <title>Conservation of a gene cluster reveals novel cercosporin biosynthetic mechanisms and extends production to the genus Colletotrichum.</title>
        <authorList>
            <person name="de Jonge R."/>
            <person name="Ebert M.K."/>
            <person name="Huitt-Roehl C.R."/>
            <person name="Pal P."/>
            <person name="Suttle J.C."/>
            <person name="Spanner R.E."/>
            <person name="Neubauer J.D."/>
            <person name="Jurick W.M.II."/>
            <person name="Stott K.A."/>
            <person name="Secor G.A."/>
            <person name="Thomma B.P.H.J."/>
            <person name="Van de Peer Y."/>
            <person name="Townsend C.A."/>
            <person name="Bolton M.D."/>
        </authorList>
    </citation>
    <scope>NUCLEOTIDE SEQUENCE [LARGE SCALE GENOMIC DNA]</scope>
    <source>
        <strain evidence="13">CBS538.71</strain>
    </source>
</reference>
<name>A0A2S6C2C1_9PEZI</name>
<feature type="compositionally biased region" description="Basic residues" evidence="10">
    <location>
        <begin position="31"/>
        <end position="47"/>
    </location>
</feature>
<comment type="subcellular location">
    <subcellularLocation>
        <location evidence="2">Chromosome</location>
    </subcellularLocation>
    <subcellularLocation>
        <location evidence="1">Nucleus</location>
    </subcellularLocation>
</comment>
<evidence type="ECO:0000256" key="4">
    <source>
        <dbReference type="ARBA" id="ARBA00022454"/>
    </source>
</evidence>
<keyword evidence="7" id="KW-0067">ATP-binding</keyword>
<dbReference type="Gene3D" id="1.10.8.60">
    <property type="match status" value="1"/>
</dbReference>
<keyword evidence="8" id="KW-0103">Bromodomain</keyword>
<feature type="compositionally biased region" description="Acidic residues" evidence="10">
    <location>
        <begin position="106"/>
        <end position="116"/>
    </location>
</feature>
<dbReference type="PANTHER" id="PTHR23069">
    <property type="entry name" value="AAA DOMAIN-CONTAINING"/>
    <property type="match status" value="1"/>
</dbReference>
<dbReference type="InterPro" id="IPR003959">
    <property type="entry name" value="ATPase_AAA_core"/>
</dbReference>
<feature type="compositionally biased region" description="Acidic residues" evidence="10">
    <location>
        <begin position="374"/>
        <end position="395"/>
    </location>
</feature>
<comment type="caution">
    <text evidence="12">The sequence shown here is derived from an EMBL/GenBank/DDBJ whole genome shotgun (WGS) entry which is preliminary data.</text>
</comment>
<accession>A0A2S6C2C1</accession>
<evidence type="ECO:0000256" key="1">
    <source>
        <dbReference type="ARBA" id="ARBA00004123"/>
    </source>
</evidence>
<keyword evidence="6" id="KW-0378">Hydrolase</keyword>
<protein>
    <recommendedName>
        <fullName evidence="11">AAA+ ATPase domain-containing protein</fullName>
    </recommendedName>
</protein>
<keyword evidence="5" id="KW-0547">Nucleotide-binding</keyword>
<dbReference type="GO" id="GO:0000785">
    <property type="term" value="C:chromatin"/>
    <property type="evidence" value="ECO:0007669"/>
    <property type="project" value="UniProtKB-ARBA"/>
</dbReference>
<dbReference type="CDD" id="cd05491">
    <property type="entry name" value="Bromo_TBP7_like"/>
    <property type="match status" value="1"/>
</dbReference>
<feature type="compositionally biased region" description="Low complexity" evidence="10">
    <location>
        <begin position="589"/>
        <end position="602"/>
    </location>
</feature>
<dbReference type="GO" id="GO:0006337">
    <property type="term" value="P:nucleosome disassembly"/>
    <property type="evidence" value="ECO:0007669"/>
    <property type="project" value="TreeGrafter"/>
</dbReference>
<feature type="compositionally biased region" description="Acidic residues" evidence="10">
    <location>
        <begin position="16"/>
        <end position="25"/>
    </location>
</feature>
<feature type="domain" description="AAA+ ATPase" evidence="11">
    <location>
        <begin position="675"/>
        <end position="816"/>
    </location>
</feature>
<dbReference type="GO" id="GO:0005634">
    <property type="term" value="C:nucleus"/>
    <property type="evidence" value="ECO:0007669"/>
    <property type="project" value="UniProtKB-SubCell"/>
</dbReference>
<sequence>MKRKALQVWDPTRSDSDDEDFDDNAAEPRPQKRSRKSQKRSPRKRDKPRRERYGDSSDDIIHDSEAASDEEEASFTDTDEDKPIERNPRTGRSVRSAAKKAVKYEESEDEEDEEPAESDHDPIQPTPARSKQARRAALTKPSLIVRLKIAHTMEGGRVTRTRTGSRRAPTPSLQTQGSAGGRRSSRLSHDDADPLIALTDSGRHHVVTRAGSGTPEPSNTRRPTRGGKGVAHKKPPPSAIFEVSHEDSISDPRQTTEGQHFFAELEQAAAKQEEGEEPAVSRTSPNSITKDEDIRMEYVNEEEEEQVVQESQNSQPDPPPDAPGEDDNDEDEGPVVKGRSLRARRKASTPPQSQPETTSRRSLRNRKQGAEQSSDFEPDAEGEADADQDVSDSDDNLLKPGRARNSSNEDSSQGRRSGRLARKSASRRSRSRREPSVEEELDVEEIADEAAELDEDRRRNRRSRGRRERAAEGGNEINFEPNLRSRGNRPDYRIIRPELLLPVEDDDAPALPAATPQRNRRGGGGHTYRGLFSTYGPFGGGGGPLPVLGGPDGIGAAGGVDSDSSDDEFAPRGGQQGLGGAVGMTPTSAFPRPFGAGAAPQALNNDPLTGAGGGPPGLGKVKDKKALADADPLGVDTSVTFDGVGGLDNHINQLKEMVALPLLYPEVFQRFHVTPPRGVLFHGPPGTGKTLLARALASSVSSHGQKVTFYMRKGADALSKWVGEAEKQLRLLFEEARKNQPSIIFFDEIDGLAPVRSSKQEQIHASIVATLLALMDGMDGRGQVIVIGATNRPDSVDPALRRPGRFDREFYFPLPDVSGRRKIIDIHTKGWEPSLKPEFKDQLAEVTRGYGGADLRALCTEAALNAVQGTYPQIYSSDRKLLIDPSTIKVLAKDFMISVNKIVPSSERSATSGAAQLKKDIEPLLRRPMQQISQRLDEIIPRKRKATALEEAMYDDREDENGFEKEVLQQEFESSRVFRPRLLIKGKAGMGQQYLGAALLSKFEGLHVQSFDLATLMKDSTRSPEAAVVQLFEEVKRHKPSVIYIPNVSVWWDTVGEAVKKTFIGLLRSLSPTDPILLLGILEQATHDEKTDPELLRTLFGYSRKDQYELDRPDESARREYWQAVLEFIRRAPNQLPDPDQRKKRKLEQLPEAPMPVAAPAAELSRAELKAQKRKDHQTLNILKLHIGPVMEQIKLKYRKFRNPPIEETQIAYLFDDSDPKVLTTDLTQEQRQQQALFRPFEVAKDHKGYPGLREVATDKFYYNLEIVTIEKRLSNGYYKRPKDFLADIKRLSKDAKTLDENDRLLKANEMLANVEVDIGTLEQQQPALCAECEGVFEREQARERARLAKVQEAQQKRGNVPTIGAPGGPAGETSKTTTEDSGPIMLGQQFPERRLLATPSRVPGVNPDAIPFAGTNGSGPSPHASNQHQGEDTEMQDVQHDEQNAQHGSQQMPLSQQSMLGSQPPVFTLATGQSQAHGASQPAPQQQQSNHTSGEKSSDRSSGPFSLPTNGIDRPGDHPNFHVFGYDSGSGSQNYPNTLPPSTESPPINTGLVRPDPNAAPTSTAAPVQQALGPPPRPKNRVSSVSALLNNDDEEANPDTTETQRADERLIVTEEKFQIVLQRMVDSSSGLSLEQMEQIRARAMDLIWRERGNWNRDMVLVMAADVFNDTLDDIESCQEVLDPSQRLRISRGLGYDHLRSASGSYAGVIASGAGAGTGAGRSSIAGSAA</sequence>
<dbReference type="FunFam" id="3.40.50.300:FF:001218">
    <property type="entry name" value="AAA family ATPase, putative"/>
    <property type="match status" value="1"/>
</dbReference>
<feature type="region of interest" description="Disordered" evidence="10">
    <location>
        <begin position="1"/>
        <end position="489"/>
    </location>
</feature>
<dbReference type="PROSITE" id="PS00674">
    <property type="entry name" value="AAA"/>
    <property type="match status" value="1"/>
</dbReference>
<dbReference type="SUPFAM" id="SSF47370">
    <property type="entry name" value="Bromodomain"/>
    <property type="match status" value="1"/>
</dbReference>